<protein>
    <submittedName>
        <fullName evidence="1">Uncharacterized protein</fullName>
    </submittedName>
</protein>
<dbReference type="SUPFAM" id="SSF53067">
    <property type="entry name" value="Actin-like ATPase domain"/>
    <property type="match status" value="1"/>
</dbReference>
<dbReference type="EMBL" id="JBHTEY010000004">
    <property type="protein sequence ID" value="MFC7617458.1"/>
    <property type="molecule type" value="Genomic_DNA"/>
</dbReference>
<evidence type="ECO:0000313" key="2">
    <source>
        <dbReference type="Proteomes" id="UP001596512"/>
    </source>
</evidence>
<dbReference type="InterPro" id="IPR043129">
    <property type="entry name" value="ATPase_NBD"/>
</dbReference>
<accession>A0ABW2TXA8</accession>
<gene>
    <name evidence="1" type="ORF">ACFQV2_32590</name>
</gene>
<reference evidence="2" key="1">
    <citation type="journal article" date="2019" name="Int. J. Syst. Evol. Microbiol.">
        <title>The Global Catalogue of Microorganisms (GCM) 10K type strain sequencing project: providing services to taxonomists for standard genome sequencing and annotation.</title>
        <authorList>
            <consortium name="The Broad Institute Genomics Platform"/>
            <consortium name="The Broad Institute Genome Sequencing Center for Infectious Disease"/>
            <person name="Wu L."/>
            <person name="Ma J."/>
        </authorList>
    </citation>
    <scope>NUCLEOTIDE SEQUENCE [LARGE SCALE GENOMIC DNA]</scope>
    <source>
        <strain evidence="2">JCM 17695</strain>
    </source>
</reference>
<name>A0ABW2TXA8_9PSEU</name>
<evidence type="ECO:0000313" key="1">
    <source>
        <dbReference type="EMBL" id="MFC7617458.1"/>
    </source>
</evidence>
<proteinExistence type="predicted"/>
<comment type="caution">
    <text evidence="1">The sequence shown here is derived from an EMBL/GenBank/DDBJ whole genome shotgun (WGS) entry which is preliminary data.</text>
</comment>
<dbReference type="Proteomes" id="UP001596512">
    <property type="component" value="Unassembled WGS sequence"/>
</dbReference>
<organism evidence="1 2">
    <name type="scientific">Actinokineospora soli</name>
    <dbReference type="NCBI Taxonomy" id="1048753"/>
    <lineage>
        <taxon>Bacteria</taxon>
        <taxon>Bacillati</taxon>
        <taxon>Actinomycetota</taxon>
        <taxon>Actinomycetes</taxon>
        <taxon>Pseudonocardiales</taxon>
        <taxon>Pseudonocardiaceae</taxon>
        <taxon>Actinokineospora</taxon>
    </lineage>
</organism>
<keyword evidence="2" id="KW-1185">Reference proteome</keyword>
<dbReference type="Gene3D" id="3.30.420.40">
    <property type="match status" value="1"/>
</dbReference>
<sequence>MPYVLGVDVGRTRGAAAVCRHDGQPDVVAADLPAALAVANGEMVVGAPALAAPPERVAADLVDQVGDDVPVLLDGVAYTAHDLLAALVAAIADRVAEAEGGPPTASP</sequence>